<dbReference type="STRING" id="1232683.ADIMK_4002"/>
<dbReference type="eggNOG" id="COG1196">
    <property type="taxonomic scope" value="Bacteria"/>
</dbReference>
<evidence type="ECO:0000256" key="2">
    <source>
        <dbReference type="SAM" id="Phobius"/>
    </source>
</evidence>
<keyword evidence="2" id="KW-0812">Transmembrane</keyword>
<accession>A0A081FTK0</accession>
<evidence type="ECO:0000313" key="3">
    <source>
        <dbReference type="EMBL" id="KEA61855.1"/>
    </source>
</evidence>
<keyword evidence="4" id="KW-1185">Reference proteome</keyword>
<feature type="transmembrane region" description="Helical" evidence="2">
    <location>
        <begin position="332"/>
        <end position="352"/>
    </location>
</feature>
<keyword evidence="2" id="KW-1133">Transmembrane helix</keyword>
<dbReference type="EMBL" id="JMQN01000059">
    <property type="protein sequence ID" value="KEA61855.1"/>
    <property type="molecule type" value="Genomic_DNA"/>
</dbReference>
<protein>
    <submittedName>
        <fullName evidence="3">Uncharacterized protein</fullName>
    </submittedName>
</protein>
<reference evidence="3 4" key="1">
    <citation type="submission" date="2014-04" db="EMBL/GenBank/DDBJ databases">
        <title>Marinobacterium kochiensis sp. nov., isolated from sediment sample collected from Kochi backwaters in Kerala, India.</title>
        <authorList>
            <person name="Singh A."/>
            <person name="Pinnaka A.K."/>
        </authorList>
    </citation>
    <scope>NUCLEOTIDE SEQUENCE [LARGE SCALE GENOMIC DNA]</scope>
    <source>
        <strain evidence="3 4">AK27</strain>
    </source>
</reference>
<proteinExistence type="predicted"/>
<dbReference type="RefSeq" id="WP_036191957.1">
    <property type="nucleotide sequence ID" value="NZ_JMQN01000059.1"/>
</dbReference>
<dbReference type="Proteomes" id="UP000028252">
    <property type="component" value="Unassembled WGS sequence"/>
</dbReference>
<dbReference type="PATRIC" id="fig|1232683.4.peg.3938"/>
<sequence length="482" mass="54107">MSRWTDQFNQRYALLHSLQEVIDSLTLDDETAIGPTQELERIRKAVRFLDGLMDTLDPELIPTSIWVNFSKQCDACKQQLAQYNANRNAQHIEQANNHADNLLAYIRPYMVSAGDAAIALREATTDAAEKISSRFLTLNNEVQQIKKSIQDSDENGKKLLSEISRIHGRACDFEGKVFGDENNLGTENRLQTLVDEAESLNQKISGYHEDIYVGSDDSPPIKQQIATAKEHVETEKQTITDLLSNVRKKTEALSEFYIKSFGDPDSDSEDKGLSGELEARKKELKDFAAEQNVQYKALNEQINSLLPGATSAGLAHAYHDMKKSFEQPIRSANWLFYGSIGGLVLISFLLSIDGIGGESIISFAHLTGWEALIQSFLYKLPAYAPILWLAFYASKRRSECHRLQQEYAHKEALAKSYHSYKQQIEALNATDPEMLQSLIKRSIDTIAYNAAETLDKRHGDKPPIQEVAEKAANSMIKKAAND</sequence>
<feature type="coiled-coil region" evidence="1">
    <location>
        <begin position="183"/>
        <end position="210"/>
    </location>
</feature>
<evidence type="ECO:0000313" key="4">
    <source>
        <dbReference type="Proteomes" id="UP000028252"/>
    </source>
</evidence>
<keyword evidence="2" id="KW-0472">Membrane</keyword>
<organism evidence="3 4">
    <name type="scientific">Marinobacterium lacunae</name>
    <dbReference type="NCBI Taxonomy" id="1232683"/>
    <lineage>
        <taxon>Bacteria</taxon>
        <taxon>Pseudomonadati</taxon>
        <taxon>Pseudomonadota</taxon>
        <taxon>Gammaproteobacteria</taxon>
        <taxon>Oceanospirillales</taxon>
        <taxon>Oceanospirillaceae</taxon>
        <taxon>Marinobacterium</taxon>
    </lineage>
</organism>
<dbReference type="AlphaFoldDB" id="A0A081FTK0"/>
<gene>
    <name evidence="3" type="ORF">ADIMK_4002</name>
</gene>
<evidence type="ECO:0000256" key="1">
    <source>
        <dbReference type="SAM" id="Coils"/>
    </source>
</evidence>
<comment type="caution">
    <text evidence="3">The sequence shown here is derived from an EMBL/GenBank/DDBJ whole genome shotgun (WGS) entry which is preliminary data.</text>
</comment>
<name>A0A081FTK0_9GAMM</name>
<feature type="transmembrane region" description="Helical" evidence="2">
    <location>
        <begin position="372"/>
        <end position="393"/>
    </location>
</feature>
<dbReference type="OrthoDB" id="1431451at2"/>
<keyword evidence="1" id="KW-0175">Coiled coil</keyword>